<evidence type="ECO:0000313" key="9">
    <source>
        <dbReference type="EMBL" id="MFC3712768.1"/>
    </source>
</evidence>
<gene>
    <name evidence="9" type="primary">galU</name>
    <name evidence="9" type="ORF">ACFOMD_09315</name>
</gene>
<keyword evidence="4 7" id="KW-0808">Transferase</keyword>
<dbReference type="Gene3D" id="3.90.550.10">
    <property type="entry name" value="Spore Coat Polysaccharide Biosynthesis Protein SpsA, Chain A"/>
    <property type="match status" value="1"/>
</dbReference>
<proteinExistence type="inferred from homology"/>
<dbReference type="EMBL" id="JBHRXV010000007">
    <property type="protein sequence ID" value="MFC3712768.1"/>
    <property type="molecule type" value="Genomic_DNA"/>
</dbReference>
<protein>
    <recommendedName>
        <fullName evidence="3 7">UTP--glucose-1-phosphate uridylyltransferase</fullName>
        <ecNumber evidence="2 7">2.7.7.9</ecNumber>
    </recommendedName>
    <alternativeName>
        <fullName evidence="7">UDP-glucose pyrophosphorylase</fullName>
    </alternativeName>
</protein>
<evidence type="ECO:0000313" key="10">
    <source>
        <dbReference type="Proteomes" id="UP001595615"/>
    </source>
</evidence>
<dbReference type="PANTHER" id="PTHR43197:SF1">
    <property type="entry name" value="UTP--GLUCOSE-1-PHOSPHATE URIDYLYLTRANSFERASE"/>
    <property type="match status" value="1"/>
</dbReference>
<evidence type="ECO:0000256" key="6">
    <source>
        <dbReference type="ARBA" id="ARBA00048128"/>
    </source>
</evidence>
<accession>A0ABV7XBZ2</accession>
<name>A0ABV7XBZ2_9SPHN</name>
<dbReference type="SUPFAM" id="SSF53448">
    <property type="entry name" value="Nucleotide-diphospho-sugar transferases"/>
    <property type="match status" value="1"/>
</dbReference>
<comment type="similarity">
    <text evidence="1 7">Belongs to the UDPGP type 2 family.</text>
</comment>
<dbReference type="Proteomes" id="UP001595615">
    <property type="component" value="Unassembled WGS sequence"/>
</dbReference>
<keyword evidence="5 7" id="KW-0548">Nucleotidyltransferase</keyword>
<evidence type="ECO:0000256" key="7">
    <source>
        <dbReference type="RuleBase" id="RU361259"/>
    </source>
</evidence>
<dbReference type="CDD" id="cd02541">
    <property type="entry name" value="UGPase_prokaryotic"/>
    <property type="match status" value="1"/>
</dbReference>
<dbReference type="PANTHER" id="PTHR43197">
    <property type="entry name" value="UTP--GLUCOSE-1-PHOSPHATE URIDYLYLTRANSFERASE"/>
    <property type="match status" value="1"/>
</dbReference>
<dbReference type="GO" id="GO:0003983">
    <property type="term" value="F:UTP:glucose-1-phosphate uridylyltransferase activity"/>
    <property type="evidence" value="ECO:0007669"/>
    <property type="project" value="UniProtKB-EC"/>
</dbReference>
<dbReference type="Pfam" id="PF00483">
    <property type="entry name" value="NTP_transferase"/>
    <property type="match status" value="1"/>
</dbReference>
<comment type="caution">
    <text evidence="9">The sequence shown here is derived from an EMBL/GenBank/DDBJ whole genome shotgun (WGS) entry which is preliminary data.</text>
</comment>
<evidence type="ECO:0000256" key="3">
    <source>
        <dbReference type="ARBA" id="ARBA00019048"/>
    </source>
</evidence>
<evidence type="ECO:0000256" key="2">
    <source>
        <dbReference type="ARBA" id="ARBA00012415"/>
    </source>
</evidence>
<dbReference type="InterPro" id="IPR005771">
    <property type="entry name" value="GalU_uridylyltTrfase_bac/arc"/>
</dbReference>
<dbReference type="InterPro" id="IPR029044">
    <property type="entry name" value="Nucleotide-diphossugar_trans"/>
</dbReference>
<feature type="domain" description="Nucleotidyl transferase" evidence="8">
    <location>
        <begin position="13"/>
        <end position="246"/>
    </location>
</feature>
<sequence length="291" mass="31288">MASKPVRKAVFPVGGMGTRFLPATKAIPKEMLPVVDRPLIQYAVDEALAAGIEQLIFVTARGKNPLEDYFDVAGELVATLGARGKAQALADLEGTQLTPGNIAYVRQQEPLGLGHAVWCARHIVGDEPFAVLLPDELLWSPESPCLKQMVEAYGKVGGNILAVMEVPREHTNRYGIITPGRTDGPLTEMTGMVEKPKPADAPSRLAAVGRYILQPEVMDVLSAHKRGAGGEVQLTDAMAELIGKQPFHGYTYAGRRFDCGDKAGHINANIALALERADIGDEVRAFIATLK</sequence>
<keyword evidence="10" id="KW-1185">Reference proteome</keyword>
<dbReference type="RefSeq" id="WP_380860300.1">
    <property type="nucleotide sequence ID" value="NZ_JBHRXV010000007.1"/>
</dbReference>
<dbReference type="InterPro" id="IPR005835">
    <property type="entry name" value="NTP_transferase_dom"/>
</dbReference>
<dbReference type="EC" id="2.7.7.9" evidence="2 7"/>
<evidence type="ECO:0000259" key="8">
    <source>
        <dbReference type="Pfam" id="PF00483"/>
    </source>
</evidence>
<dbReference type="NCBIfam" id="TIGR01099">
    <property type="entry name" value="galU"/>
    <property type="match status" value="1"/>
</dbReference>
<evidence type="ECO:0000256" key="4">
    <source>
        <dbReference type="ARBA" id="ARBA00022679"/>
    </source>
</evidence>
<evidence type="ECO:0000256" key="5">
    <source>
        <dbReference type="ARBA" id="ARBA00022695"/>
    </source>
</evidence>
<reference evidence="10" key="1">
    <citation type="journal article" date="2019" name="Int. J. Syst. Evol. Microbiol.">
        <title>The Global Catalogue of Microorganisms (GCM) 10K type strain sequencing project: providing services to taxonomists for standard genome sequencing and annotation.</title>
        <authorList>
            <consortium name="The Broad Institute Genomics Platform"/>
            <consortium name="The Broad Institute Genome Sequencing Center for Infectious Disease"/>
            <person name="Wu L."/>
            <person name="Ma J."/>
        </authorList>
    </citation>
    <scope>NUCLEOTIDE SEQUENCE [LARGE SCALE GENOMIC DNA]</scope>
    <source>
        <strain evidence="10">KCTC 42644</strain>
    </source>
</reference>
<comment type="catalytic activity">
    <reaction evidence="6 7">
        <text>alpha-D-glucose 1-phosphate + UTP + H(+) = UDP-alpha-D-glucose + diphosphate</text>
        <dbReference type="Rhea" id="RHEA:19889"/>
        <dbReference type="ChEBI" id="CHEBI:15378"/>
        <dbReference type="ChEBI" id="CHEBI:33019"/>
        <dbReference type="ChEBI" id="CHEBI:46398"/>
        <dbReference type="ChEBI" id="CHEBI:58601"/>
        <dbReference type="ChEBI" id="CHEBI:58885"/>
        <dbReference type="EC" id="2.7.7.9"/>
    </reaction>
</comment>
<evidence type="ECO:0000256" key="1">
    <source>
        <dbReference type="ARBA" id="ARBA00006890"/>
    </source>
</evidence>
<organism evidence="9 10">
    <name type="scientific">Sphingoaurantiacus capsulatus</name>
    <dbReference type="NCBI Taxonomy" id="1771310"/>
    <lineage>
        <taxon>Bacteria</taxon>
        <taxon>Pseudomonadati</taxon>
        <taxon>Pseudomonadota</taxon>
        <taxon>Alphaproteobacteria</taxon>
        <taxon>Sphingomonadales</taxon>
        <taxon>Sphingosinicellaceae</taxon>
        <taxon>Sphingoaurantiacus</taxon>
    </lineage>
</organism>